<evidence type="ECO:0000313" key="1">
    <source>
        <dbReference type="Proteomes" id="UP000790787"/>
    </source>
</evidence>
<proteinExistence type="predicted"/>
<accession>A0AC58RUT9</accession>
<reference evidence="1" key="1">
    <citation type="journal article" date="2014" name="Nat. Commun.">
        <title>The tobacco genome sequence and its comparison with those of tomato and potato.</title>
        <authorList>
            <person name="Sierro N."/>
            <person name="Battey J.N."/>
            <person name="Ouadi S."/>
            <person name="Bakaher N."/>
            <person name="Bovet L."/>
            <person name="Willig A."/>
            <person name="Goepfert S."/>
            <person name="Peitsch M.C."/>
            <person name="Ivanov N.V."/>
        </authorList>
    </citation>
    <scope>NUCLEOTIDE SEQUENCE [LARGE SCALE GENOMIC DNA]</scope>
</reference>
<organism evidence="1 2">
    <name type="scientific">Nicotiana tabacum</name>
    <name type="common">Common tobacco</name>
    <dbReference type="NCBI Taxonomy" id="4097"/>
    <lineage>
        <taxon>Eukaryota</taxon>
        <taxon>Viridiplantae</taxon>
        <taxon>Streptophyta</taxon>
        <taxon>Embryophyta</taxon>
        <taxon>Tracheophyta</taxon>
        <taxon>Spermatophyta</taxon>
        <taxon>Magnoliopsida</taxon>
        <taxon>eudicotyledons</taxon>
        <taxon>Gunneridae</taxon>
        <taxon>Pentapetalae</taxon>
        <taxon>asterids</taxon>
        <taxon>lamiids</taxon>
        <taxon>Solanales</taxon>
        <taxon>Solanaceae</taxon>
        <taxon>Nicotianoideae</taxon>
        <taxon>Nicotianeae</taxon>
        <taxon>Nicotiana</taxon>
    </lineage>
</organism>
<protein>
    <submittedName>
        <fullName evidence="2">Uncharacterized protein LOC142163095</fullName>
    </submittedName>
</protein>
<dbReference type="RefSeq" id="XP_075076450.1">
    <property type="nucleotide sequence ID" value="XM_075220349.1"/>
</dbReference>
<keyword evidence="1" id="KW-1185">Reference proteome</keyword>
<sequence length="194" mass="22450">MAFVTWRVLYNKMPTDEKIAKLGYTIQPRCYCCTPTSTTLETSAHLFWEGTYAQDIWKIFAAPFGLQVGNQQYSHILLQWWNHRYMNLVTSFMARVLPAIITWELWRSRCASKYGGEAPQSRRSEKLITANLVEVVRQKFGKLQQQLSWDQLQKLIDQPMVHRTSKLVRWVKPPPMSYKLNSDGSCQEGNSGAG</sequence>
<name>A0AC58RUT9_TOBAC</name>
<dbReference type="Proteomes" id="UP000790787">
    <property type="component" value="Chromosome 8"/>
</dbReference>
<reference evidence="2" key="2">
    <citation type="submission" date="2025-08" db="UniProtKB">
        <authorList>
            <consortium name="RefSeq"/>
        </authorList>
    </citation>
    <scope>IDENTIFICATION</scope>
    <source>
        <tissue evidence="2">Leaf</tissue>
    </source>
</reference>
<evidence type="ECO:0000313" key="2">
    <source>
        <dbReference type="RefSeq" id="XP_075076450.1"/>
    </source>
</evidence>
<gene>
    <name evidence="2" type="primary">LOC142163095</name>
</gene>